<dbReference type="GO" id="GO:0008360">
    <property type="term" value="P:regulation of cell shape"/>
    <property type="evidence" value="ECO:0007669"/>
    <property type="project" value="UniProtKB-KW"/>
</dbReference>
<keyword evidence="5 14" id="KW-1003">Cell membrane</keyword>
<dbReference type="Proteomes" id="UP000277457">
    <property type="component" value="Unassembled WGS sequence"/>
</dbReference>
<dbReference type="GO" id="GO:0005886">
    <property type="term" value="C:plasma membrane"/>
    <property type="evidence" value="ECO:0007669"/>
    <property type="project" value="UniProtKB-SubCell"/>
</dbReference>
<name>A0A662D2L2_UNCAE</name>
<dbReference type="GO" id="GO:0071555">
    <property type="term" value="P:cell wall organization"/>
    <property type="evidence" value="ECO:0007669"/>
    <property type="project" value="UniProtKB-KW"/>
</dbReference>
<keyword evidence="14" id="KW-0961">Cell wall biogenesis/degradation</keyword>
<feature type="transmembrane region" description="Helical" evidence="14">
    <location>
        <begin position="109"/>
        <end position="131"/>
    </location>
</feature>
<feature type="transmembrane region" description="Helical" evidence="14">
    <location>
        <begin position="81"/>
        <end position="103"/>
    </location>
</feature>
<evidence type="ECO:0000313" key="15">
    <source>
        <dbReference type="EMBL" id="RLE06523.1"/>
    </source>
</evidence>
<protein>
    <recommendedName>
        <fullName evidence="4 14">Undecaprenyl-diphosphatase</fullName>
        <ecNumber evidence="3 14">3.6.1.27</ecNumber>
    </recommendedName>
    <alternativeName>
        <fullName evidence="12 14">Bacitracin resistance protein</fullName>
    </alternativeName>
    <alternativeName>
        <fullName evidence="11 14">Undecaprenyl pyrophosphate phosphatase</fullName>
    </alternativeName>
</protein>
<evidence type="ECO:0000256" key="3">
    <source>
        <dbReference type="ARBA" id="ARBA00012374"/>
    </source>
</evidence>
<evidence type="ECO:0000256" key="7">
    <source>
        <dbReference type="ARBA" id="ARBA00022801"/>
    </source>
</evidence>
<feature type="transmembrane region" description="Helical" evidence="14">
    <location>
        <begin position="247"/>
        <end position="267"/>
    </location>
</feature>
<dbReference type="AlphaFoldDB" id="A0A662D2L2"/>
<comment type="catalytic activity">
    <reaction evidence="13 14">
        <text>di-trans,octa-cis-undecaprenyl diphosphate + H2O = di-trans,octa-cis-undecaprenyl phosphate + phosphate + H(+)</text>
        <dbReference type="Rhea" id="RHEA:28094"/>
        <dbReference type="ChEBI" id="CHEBI:15377"/>
        <dbReference type="ChEBI" id="CHEBI:15378"/>
        <dbReference type="ChEBI" id="CHEBI:43474"/>
        <dbReference type="ChEBI" id="CHEBI:58405"/>
        <dbReference type="ChEBI" id="CHEBI:60392"/>
        <dbReference type="EC" id="3.6.1.27"/>
    </reaction>
</comment>
<dbReference type="GO" id="GO:0046677">
    <property type="term" value="P:response to antibiotic"/>
    <property type="evidence" value="ECO:0007669"/>
    <property type="project" value="UniProtKB-UniRule"/>
</dbReference>
<evidence type="ECO:0000313" key="16">
    <source>
        <dbReference type="Proteomes" id="UP000277457"/>
    </source>
</evidence>
<evidence type="ECO:0000256" key="1">
    <source>
        <dbReference type="ARBA" id="ARBA00004651"/>
    </source>
</evidence>
<evidence type="ECO:0000256" key="13">
    <source>
        <dbReference type="ARBA" id="ARBA00047594"/>
    </source>
</evidence>
<dbReference type="Pfam" id="PF02673">
    <property type="entry name" value="BacA"/>
    <property type="match status" value="1"/>
</dbReference>
<dbReference type="InterPro" id="IPR003824">
    <property type="entry name" value="UppP"/>
</dbReference>
<evidence type="ECO:0000256" key="2">
    <source>
        <dbReference type="ARBA" id="ARBA00010621"/>
    </source>
</evidence>
<evidence type="ECO:0000256" key="5">
    <source>
        <dbReference type="ARBA" id="ARBA00022475"/>
    </source>
</evidence>
<keyword evidence="6 14" id="KW-0812">Transmembrane</keyword>
<dbReference type="PANTHER" id="PTHR30622">
    <property type="entry name" value="UNDECAPRENYL-DIPHOSPHATASE"/>
    <property type="match status" value="1"/>
</dbReference>
<feature type="transmembrane region" description="Helical" evidence="14">
    <location>
        <begin position="40"/>
        <end position="60"/>
    </location>
</feature>
<keyword evidence="14" id="KW-0573">Peptidoglycan synthesis</keyword>
<gene>
    <name evidence="14" type="primary">uppP</name>
    <name evidence="15" type="ORF">DRZ78_04610</name>
</gene>
<sequence>MSILKALILGILQGLTEFLPVSSSGHLVVMQHYLGFKQPMLLFDALLHIATLAVVIIYFRKDLYEITLDLIGLKREHRKEISARTLYLVLLGTIPTALIGLSFKKWIEASFTMNFLTPGMFLFTGTLLWIGEKKAKVNKEMDKISIMDALIIGTAQGIAITPGISRSGATISVGLLRGVKKEAAFHYSFLLSIPAIIGAMGIELREAALKENLPHQILPWMVGALAAFLVGYLSLMVLRKALLRRKFFLFAIYCWIIGGGLFIMQLIGRYGG</sequence>
<keyword evidence="7 14" id="KW-0378">Hydrolase</keyword>
<comment type="function">
    <text evidence="14">Catalyzes the dephosphorylation of undecaprenyl diphosphate (UPP). Confers resistance to bacitracin.</text>
</comment>
<evidence type="ECO:0000256" key="11">
    <source>
        <dbReference type="ARBA" id="ARBA00032707"/>
    </source>
</evidence>
<dbReference type="GO" id="GO:0050380">
    <property type="term" value="F:undecaprenyl-diphosphatase activity"/>
    <property type="evidence" value="ECO:0007669"/>
    <property type="project" value="UniProtKB-UniRule"/>
</dbReference>
<evidence type="ECO:0000256" key="4">
    <source>
        <dbReference type="ARBA" id="ARBA00021581"/>
    </source>
</evidence>
<reference evidence="15 16" key="1">
    <citation type="submission" date="2018-06" db="EMBL/GenBank/DDBJ databases">
        <title>Extensive metabolic versatility and redundancy in microbially diverse, dynamic hydrothermal sediments.</title>
        <authorList>
            <person name="Dombrowski N."/>
            <person name="Teske A."/>
            <person name="Baker B.J."/>
        </authorList>
    </citation>
    <scope>NUCLEOTIDE SEQUENCE [LARGE SCALE GENOMIC DNA]</scope>
    <source>
        <strain evidence="15">B7_G13</strain>
    </source>
</reference>
<evidence type="ECO:0000256" key="8">
    <source>
        <dbReference type="ARBA" id="ARBA00022989"/>
    </source>
</evidence>
<comment type="similarity">
    <text evidence="2 14">Belongs to the UppP family.</text>
</comment>
<evidence type="ECO:0000256" key="14">
    <source>
        <dbReference type="HAMAP-Rule" id="MF_01006"/>
    </source>
</evidence>
<keyword evidence="10 14" id="KW-0046">Antibiotic resistance</keyword>
<keyword evidence="9 14" id="KW-0472">Membrane</keyword>
<evidence type="ECO:0000256" key="6">
    <source>
        <dbReference type="ARBA" id="ARBA00022692"/>
    </source>
</evidence>
<dbReference type="EC" id="3.6.1.27" evidence="3 14"/>
<proteinExistence type="inferred from homology"/>
<evidence type="ECO:0000256" key="12">
    <source>
        <dbReference type="ARBA" id="ARBA00032932"/>
    </source>
</evidence>
<comment type="miscellaneous">
    <text evidence="14">Bacitracin is thought to be involved in the inhibition of peptidoglycan synthesis by sequestering undecaprenyl diphosphate, thereby reducing the pool of lipid carrier available.</text>
</comment>
<evidence type="ECO:0000256" key="10">
    <source>
        <dbReference type="ARBA" id="ARBA00023251"/>
    </source>
</evidence>
<dbReference type="EMBL" id="QMPY01000180">
    <property type="protein sequence ID" value="RLE06523.1"/>
    <property type="molecule type" value="Genomic_DNA"/>
</dbReference>
<feature type="transmembrane region" description="Helical" evidence="14">
    <location>
        <begin position="184"/>
        <end position="202"/>
    </location>
</feature>
<keyword evidence="8 14" id="KW-1133">Transmembrane helix</keyword>
<dbReference type="PANTHER" id="PTHR30622:SF2">
    <property type="entry name" value="UNDECAPRENYL-DIPHOSPHATASE"/>
    <property type="match status" value="1"/>
</dbReference>
<dbReference type="GO" id="GO:0009252">
    <property type="term" value="P:peptidoglycan biosynthetic process"/>
    <property type="evidence" value="ECO:0007669"/>
    <property type="project" value="UniProtKB-KW"/>
</dbReference>
<comment type="caution">
    <text evidence="15">The sequence shown here is derived from an EMBL/GenBank/DDBJ whole genome shotgun (WGS) entry which is preliminary data.</text>
</comment>
<evidence type="ECO:0000256" key="9">
    <source>
        <dbReference type="ARBA" id="ARBA00023136"/>
    </source>
</evidence>
<comment type="subcellular location">
    <subcellularLocation>
        <location evidence="1 14">Cell membrane</location>
        <topology evidence="1 14">Multi-pass membrane protein</topology>
    </subcellularLocation>
</comment>
<dbReference type="HAMAP" id="MF_01006">
    <property type="entry name" value="Undec_diphosphatase"/>
    <property type="match status" value="1"/>
</dbReference>
<feature type="transmembrane region" description="Helical" evidence="14">
    <location>
        <begin position="217"/>
        <end position="235"/>
    </location>
</feature>
<organism evidence="15 16">
    <name type="scientific">Aerophobetes bacterium</name>
    <dbReference type="NCBI Taxonomy" id="2030807"/>
    <lineage>
        <taxon>Bacteria</taxon>
        <taxon>Candidatus Aerophobota</taxon>
    </lineage>
</organism>
<keyword evidence="14" id="KW-0133">Cell shape</keyword>
<accession>A0A662D2L2</accession>